<dbReference type="Pfam" id="PF00069">
    <property type="entry name" value="Pkinase"/>
    <property type="match status" value="1"/>
</dbReference>
<feature type="binding site" evidence="5">
    <location>
        <position position="48"/>
    </location>
    <ligand>
        <name>ATP</name>
        <dbReference type="ChEBI" id="CHEBI:30616"/>
    </ligand>
</feature>
<dbReference type="InterPro" id="IPR017441">
    <property type="entry name" value="Protein_kinase_ATP_BS"/>
</dbReference>
<keyword evidence="3 7" id="KW-0418">Kinase</keyword>
<dbReference type="GO" id="GO:0005829">
    <property type="term" value="C:cytosol"/>
    <property type="evidence" value="ECO:0007669"/>
    <property type="project" value="TreeGrafter"/>
</dbReference>
<comment type="caution">
    <text evidence="7">The sequence shown here is derived from an EMBL/GenBank/DDBJ whole genome shotgun (WGS) entry which is preliminary data.</text>
</comment>
<dbReference type="GO" id="GO:0000045">
    <property type="term" value="P:autophagosome assembly"/>
    <property type="evidence" value="ECO:0007669"/>
    <property type="project" value="TreeGrafter"/>
</dbReference>
<keyword evidence="4 5" id="KW-0067">ATP-binding</keyword>
<evidence type="ECO:0000256" key="3">
    <source>
        <dbReference type="ARBA" id="ARBA00022777"/>
    </source>
</evidence>
<dbReference type="AlphaFoldDB" id="A0A0V0QUP9"/>
<dbReference type="Proteomes" id="UP000054937">
    <property type="component" value="Unassembled WGS sequence"/>
</dbReference>
<dbReference type="InterPro" id="IPR045269">
    <property type="entry name" value="Atg1-like"/>
</dbReference>
<evidence type="ECO:0000256" key="2">
    <source>
        <dbReference type="ARBA" id="ARBA00022741"/>
    </source>
</evidence>
<dbReference type="PROSITE" id="PS00108">
    <property type="entry name" value="PROTEIN_KINASE_ST"/>
    <property type="match status" value="1"/>
</dbReference>
<dbReference type="GO" id="GO:0016020">
    <property type="term" value="C:membrane"/>
    <property type="evidence" value="ECO:0007669"/>
    <property type="project" value="TreeGrafter"/>
</dbReference>
<dbReference type="SUPFAM" id="SSF56112">
    <property type="entry name" value="Protein kinase-like (PK-like)"/>
    <property type="match status" value="1"/>
</dbReference>
<feature type="domain" description="Protein kinase" evidence="6">
    <location>
        <begin position="18"/>
        <end position="283"/>
    </location>
</feature>
<dbReference type="Gene3D" id="3.30.200.20">
    <property type="entry name" value="Phosphorylase Kinase, domain 1"/>
    <property type="match status" value="1"/>
</dbReference>
<dbReference type="GO" id="GO:0005524">
    <property type="term" value="F:ATP binding"/>
    <property type="evidence" value="ECO:0007669"/>
    <property type="project" value="UniProtKB-UniRule"/>
</dbReference>
<reference evidence="7 8" key="1">
    <citation type="journal article" date="2015" name="Sci. Rep.">
        <title>Genome of the facultative scuticociliatosis pathogen Pseudocohnilembus persalinus provides insight into its virulence through horizontal gene transfer.</title>
        <authorList>
            <person name="Xiong J."/>
            <person name="Wang G."/>
            <person name="Cheng J."/>
            <person name="Tian M."/>
            <person name="Pan X."/>
            <person name="Warren A."/>
            <person name="Jiang C."/>
            <person name="Yuan D."/>
            <person name="Miao W."/>
        </authorList>
    </citation>
    <scope>NUCLEOTIDE SEQUENCE [LARGE SCALE GENOMIC DNA]</scope>
    <source>
        <strain evidence="7">36N120E</strain>
    </source>
</reference>
<name>A0A0V0QUP9_PSEPJ</name>
<accession>A0A0V0QUP9</accession>
<keyword evidence="2 5" id="KW-0547">Nucleotide-binding</keyword>
<dbReference type="OrthoDB" id="336747at2759"/>
<dbReference type="Gene3D" id="1.10.510.10">
    <property type="entry name" value="Transferase(Phosphotransferase) domain 1"/>
    <property type="match status" value="1"/>
</dbReference>
<evidence type="ECO:0000256" key="5">
    <source>
        <dbReference type="PROSITE-ProRule" id="PRU10141"/>
    </source>
</evidence>
<evidence type="ECO:0000259" key="6">
    <source>
        <dbReference type="PROSITE" id="PS50011"/>
    </source>
</evidence>
<evidence type="ECO:0000256" key="4">
    <source>
        <dbReference type="ARBA" id="ARBA00022840"/>
    </source>
</evidence>
<keyword evidence="1" id="KW-0808">Transferase</keyword>
<evidence type="ECO:0000313" key="7">
    <source>
        <dbReference type="EMBL" id="KRX05770.1"/>
    </source>
</evidence>
<dbReference type="PROSITE" id="PS50011">
    <property type="entry name" value="PROTEIN_KINASE_DOM"/>
    <property type="match status" value="1"/>
</dbReference>
<protein>
    <submittedName>
        <fullName evidence="7">Protein kinase-like domain</fullName>
    </submittedName>
</protein>
<proteinExistence type="predicted"/>
<dbReference type="PANTHER" id="PTHR24348:SF22">
    <property type="entry name" value="NON-SPECIFIC SERINE_THREONINE PROTEIN KINASE"/>
    <property type="match status" value="1"/>
</dbReference>
<gene>
    <name evidence="7" type="ORF">PPERSA_02302</name>
</gene>
<dbReference type="PROSITE" id="PS00107">
    <property type="entry name" value="PROTEIN_KINASE_ATP"/>
    <property type="match status" value="1"/>
</dbReference>
<evidence type="ECO:0000313" key="8">
    <source>
        <dbReference type="Proteomes" id="UP000054937"/>
    </source>
</evidence>
<dbReference type="InterPro" id="IPR008271">
    <property type="entry name" value="Ser/Thr_kinase_AS"/>
</dbReference>
<dbReference type="GO" id="GO:0005776">
    <property type="term" value="C:autophagosome"/>
    <property type="evidence" value="ECO:0007669"/>
    <property type="project" value="TreeGrafter"/>
</dbReference>
<dbReference type="SMART" id="SM00220">
    <property type="entry name" value="S_TKc"/>
    <property type="match status" value="1"/>
</dbReference>
<dbReference type="InterPro" id="IPR000719">
    <property type="entry name" value="Prot_kinase_dom"/>
</dbReference>
<evidence type="ECO:0000256" key="1">
    <source>
        <dbReference type="ARBA" id="ARBA00022679"/>
    </source>
</evidence>
<dbReference type="PANTHER" id="PTHR24348">
    <property type="entry name" value="SERINE/THREONINE-PROTEIN KINASE UNC-51-RELATED"/>
    <property type="match status" value="1"/>
</dbReference>
<keyword evidence="8" id="KW-1185">Reference proteome</keyword>
<organism evidence="7 8">
    <name type="scientific">Pseudocohnilembus persalinus</name>
    <name type="common">Ciliate</name>
    <dbReference type="NCBI Taxonomy" id="266149"/>
    <lineage>
        <taxon>Eukaryota</taxon>
        <taxon>Sar</taxon>
        <taxon>Alveolata</taxon>
        <taxon>Ciliophora</taxon>
        <taxon>Intramacronucleata</taxon>
        <taxon>Oligohymenophorea</taxon>
        <taxon>Scuticociliatia</taxon>
        <taxon>Philasterida</taxon>
        <taxon>Pseudocohnilembidae</taxon>
        <taxon>Pseudocohnilembus</taxon>
    </lineage>
</organism>
<dbReference type="InParanoid" id="A0A0V0QUP9"/>
<dbReference type="GO" id="GO:0000407">
    <property type="term" value="C:phagophore assembly site"/>
    <property type="evidence" value="ECO:0007669"/>
    <property type="project" value="TreeGrafter"/>
</dbReference>
<dbReference type="GO" id="GO:0010506">
    <property type="term" value="P:regulation of autophagy"/>
    <property type="evidence" value="ECO:0007669"/>
    <property type="project" value="InterPro"/>
</dbReference>
<dbReference type="EMBL" id="LDAU01000104">
    <property type="protein sequence ID" value="KRX05770.1"/>
    <property type="molecule type" value="Genomic_DNA"/>
</dbReference>
<dbReference type="OMA" id="QILEYCC"/>
<dbReference type="GO" id="GO:0004674">
    <property type="term" value="F:protein serine/threonine kinase activity"/>
    <property type="evidence" value="ECO:0007669"/>
    <property type="project" value="InterPro"/>
</dbReference>
<dbReference type="InterPro" id="IPR011009">
    <property type="entry name" value="Kinase-like_dom_sf"/>
</dbReference>
<sequence>MNNSQIQLDEEFLQKYTLEENILLGKGAFAFVLLCYKKNQPGKHYAVKVTDNNELKKKPHLQEYYDREIQISLKLKQTNNQNLVQLEEHFKGKKYRYQILEYCCQGDLFKLIQKQKFKRFEESKAIQIFKQILNGMSELHKNHMIHRDLKLQNILMSNWQVKIADFGIAKQLESETQKTETFAGTIVTMAPEIVRNNKYNIQCDVYSLGVILYQLVYGITPFNILQINQLKTDINQKIKNFPINFNYAGVKISNNLQDLITKMLIFDPNQRINFIGVWNHPALNIDNDDIFKGKVSNQQGQIYNLGLDKNKAINIYEDVNLQKIEQKTELEIIQEEESYQFGIYLDDFCYLTTKKIINECENILQDIQLEKNMFKFEQKNILYNNNQLIKIKGLLEEIQQFGQIQLFSILQDLQVENQFKNDKQLQQEINKEQFNQESEKMIKLRTNNIITDKFSKLEQNEQNEQKKLKIQQAIVHILSVLRYDDIKSKHNFDLNQYEEELSIQSRAQFIELLQNQLHLIQ</sequence>